<reference evidence="2 3" key="1">
    <citation type="submission" date="2016-10" db="EMBL/GenBank/DDBJ databases">
        <authorList>
            <person name="Varghese N."/>
            <person name="Submissions S."/>
        </authorList>
    </citation>
    <scope>NUCLEOTIDE SEQUENCE [LARGE SCALE GENOMIC DNA]</scope>
    <source>
        <strain evidence="2 3">FF3</strain>
    </source>
</reference>
<organism evidence="2 3">
    <name type="scientific">Marinovum algicola</name>
    <dbReference type="NCBI Taxonomy" id="42444"/>
    <lineage>
        <taxon>Bacteria</taxon>
        <taxon>Pseudomonadati</taxon>
        <taxon>Pseudomonadota</taxon>
        <taxon>Alphaproteobacteria</taxon>
        <taxon>Rhodobacterales</taxon>
        <taxon>Roseobacteraceae</taxon>
        <taxon>Marinovum</taxon>
    </lineage>
</organism>
<dbReference type="Pfam" id="PF06676">
    <property type="entry name" value="DUF1178"/>
    <property type="match status" value="1"/>
</dbReference>
<evidence type="ECO:0008006" key="4">
    <source>
        <dbReference type="Google" id="ProtNLM"/>
    </source>
</evidence>
<dbReference type="PIRSF" id="PIRSF032131">
    <property type="entry name" value="UCP032131"/>
    <property type="match status" value="1"/>
</dbReference>
<keyword evidence="3" id="KW-1185">Reference proteome</keyword>
<proteinExistence type="predicted"/>
<protein>
    <recommendedName>
        <fullName evidence="4">DUF1178 family protein</fullName>
    </recommendedName>
</protein>
<evidence type="ECO:0000313" key="2">
    <source>
        <dbReference type="EMBL" id="SEI56069.1"/>
    </source>
</evidence>
<name>A0A975W694_9RHOB</name>
<accession>A0A975W694</accession>
<dbReference type="Proteomes" id="UP000182932">
    <property type="component" value="Unassembled WGS sequence"/>
</dbReference>
<feature type="region of interest" description="Disordered" evidence="1">
    <location>
        <begin position="49"/>
        <end position="77"/>
    </location>
</feature>
<sequence length="145" mass="15667">MIHYALKCSEDHRFESWFQSAAAFDKLQAAGMVACAVCGTSKVDRDLMAPRVSHGTARPKPQAPAKPLSTPASPADKALAELKAHIEKTSEDVGRDFAREARAIHLGDAPSRAIRGEARPEEARKLVEDGVPIAPLPFKVGRKTN</sequence>
<dbReference type="AlphaFoldDB" id="A0A975W694"/>
<evidence type="ECO:0000256" key="1">
    <source>
        <dbReference type="SAM" id="MobiDB-lite"/>
    </source>
</evidence>
<dbReference type="RefSeq" id="WP_074834385.1">
    <property type="nucleotide sequence ID" value="NZ_FNYY01000001.1"/>
</dbReference>
<dbReference type="InterPro" id="IPR009562">
    <property type="entry name" value="DUF1178"/>
</dbReference>
<dbReference type="GeneID" id="80816500"/>
<gene>
    <name evidence="2" type="ORF">SAMN04487940_101225</name>
</gene>
<dbReference type="EMBL" id="FNYY01000001">
    <property type="protein sequence ID" value="SEI56069.1"/>
    <property type="molecule type" value="Genomic_DNA"/>
</dbReference>
<comment type="caution">
    <text evidence="2">The sequence shown here is derived from an EMBL/GenBank/DDBJ whole genome shotgun (WGS) entry which is preliminary data.</text>
</comment>
<evidence type="ECO:0000313" key="3">
    <source>
        <dbReference type="Proteomes" id="UP000182932"/>
    </source>
</evidence>